<accession>A0ABV0PVA6</accession>
<proteinExistence type="inferred from homology"/>
<evidence type="ECO:0000259" key="6">
    <source>
        <dbReference type="PROSITE" id="PS51720"/>
    </source>
</evidence>
<dbReference type="InterPro" id="IPR006703">
    <property type="entry name" value="G_AIG1"/>
</dbReference>
<feature type="region of interest" description="Disordered" evidence="5">
    <location>
        <begin position="723"/>
        <end position="748"/>
    </location>
</feature>
<feature type="compositionally biased region" description="Basic and acidic residues" evidence="5">
    <location>
        <begin position="1312"/>
        <end position="1331"/>
    </location>
</feature>
<dbReference type="Gene3D" id="3.40.50.300">
    <property type="entry name" value="P-loop containing nucleotide triphosphate hydrolases"/>
    <property type="match status" value="3"/>
</dbReference>
<evidence type="ECO:0000313" key="7">
    <source>
        <dbReference type="EMBL" id="MEQ2187405.1"/>
    </source>
</evidence>
<gene>
    <name evidence="7" type="ORF">GOODEAATRI_004422</name>
</gene>
<protein>
    <recommendedName>
        <fullName evidence="6">AIG1-type G domain-containing protein</fullName>
    </recommendedName>
</protein>
<feature type="coiled-coil region" evidence="4">
    <location>
        <begin position="518"/>
        <end position="545"/>
    </location>
</feature>
<dbReference type="EMBL" id="JAHRIO010090147">
    <property type="protein sequence ID" value="MEQ2187405.1"/>
    <property type="molecule type" value="Genomic_DNA"/>
</dbReference>
<feature type="domain" description="AIG1-type G" evidence="6">
    <location>
        <begin position="309"/>
        <end position="512"/>
    </location>
</feature>
<dbReference type="InterPro" id="IPR027417">
    <property type="entry name" value="P-loop_NTPase"/>
</dbReference>
<keyword evidence="3" id="KW-0342">GTP-binding</keyword>
<sequence>MVSLQQLLLQNIDMKLVHSSYPTRCTEEVLLPFFTDESLQAAMNVQHLPVSPGTPPALPELRLVLLGRKGAGKSAAGNTLLGGVGGFESGKPTEECVKRRADVVGRKVTVVDTPGWEWYYPLNSTPNWVRRETLRSVTLCPPGPHAVLLVVRSCASITDSYIQEIEEHLEPLGREVWEHTLVLFTRGDELGLSTMEQRIQTSGSGLQRLLQKCGSRYHIVNNYNKGDLTQVKELIRKLEMMVDRKKCRKTHLELDNGVLLGLEADGKRRARERRKKQRQMEAQMQRGTIKAALMKLDAHQSFSKTSRRLPEVRLVLLGERETGKSCAGNALLGKTGFFQAGVVTEESVRQQAEVARVMVTVVDTPGWEAGVAGATPERVKREIMCSVALCPPGPHALLVTLRVDTLVRAGHIREHLELLGEGVWRHTILLFTHGDQLREGVVIEQHIQSGGRDLQWLLEKCRGRYHVIGSRDGGGRGSGGSAKVTELLEKVEKMATMNRCEAFSCVVQEVRDLSLQRNEKFNQRLKEMGDKMVRQEAELKKMRDREVKSIRWFFDRKKKVKSPGKADVQREEEEEEDRRVGEIRNDFGDLEERMRWLTEDREREIQDLSLENERIRIALNQRQQEKHDAELNLELKEREIEELKERTDEQQLKLLDLERTCVESEHKRRWREDEIRAEKQEWRNKLEEKEEAAEVLKKERAEWIERFEALQIKEQIKDLEEHLQQAKEQRERDGLSYKKQMQQTSEENSRAIEKLQQHIKDIEEILQRKEEERGEIILNQKKEAEQRLQDTERRMEKMRQELLEDMENKLKEKEIENENIKQLAESREARWREELKKTEERGASEINKLLEIIEKKTKEITQAERLLTEKEGQIDNLKQECANCFKDIEELRERNEKNAISMAEMQQCHTEQEKKLQAEMMERKQEKDNEKEVVQLRLTIEQTKSELKQLTVKMEKEMMSMIQEYEKEIKEKTQNIEKFAKEKESHISQLEQSIQVITEKYERSQKRVEELNEQNEKMRKETENFSIKCEEMRKKSEEEIREHQATCEEKVKSIEAIIQERDSEVRALQETNDKLLLEVEEIKVSEDRSKIQINELIEKQKGQAEKYDKECLKRETLVEDREQAVRREEEGLSKRRNDLNAKQEQLVEMEIKLKSRESELQKLQTSLEKREKEAEENDNHRKEFNLRQQVIEEKEKELDALLGALEGKQKELSSHGQDLQKKVRGLKDQGKELKDRECYLKNEVQELLNWKSELLMQNEHVNCTTQELDEMRRNLSLLKEELRTRETKLKDSLKNMNRWEQNLRQREEELVRRQQMSDDSIKERDSSHLLSEDNLPLMHQEVNKGRAKGRGKESDREDTTAETNKYHLETLLETKQLEVNNKINSFRSLPNHKDLGLDLRVMVLGETWSSRSPAGVTILGGEASKFNGSGFRPWRGQIGRRRLSVAEPLGLKWRDGPDPTDTAQRKNILDSASWCRPGVHVVLLLLPAFLTYTRNYRRAVEEHVGLLGEEAWRRTLVLFTWGEILGESVEQHILRNGELMGLIERCEGRYHVLTSKQNNSTLFFCVQTPLGLLMLPL</sequence>
<organism evidence="7 8">
    <name type="scientific">Goodea atripinnis</name>
    <dbReference type="NCBI Taxonomy" id="208336"/>
    <lineage>
        <taxon>Eukaryota</taxon>
        <taxon>Metazoa</taxon>
        <taxon>Chordata</taxon>
        <taxon>Craniata</taxon>
        <taxon>Vertebrata</taxon>
        <taxon>Euteleostomi</taxon>
        <taxon>Actinopterygii</taxon>
        <taxon>Neopterygii</taxon>
        <taxon>Teleostei</taxon>
        <taxon>Neoteleostei</taxon>
        <taxon>Acanthomorphata</taxon>
        <taxon>Ovalentaria</taxon>
        <taxon>Atherinomorphae</taxon>
        <taxon>Cyprinodontiformes</taxon>
        <taxon>Goodeidae</taxon>
        <taxon>Goodea</taxon>
    </lineage>
</organism>
<feature type="coiled-coil region" evidence="4">
    <location>
        <begin position="1132"/>
        <end position="1236"/>
    </location>
</feature>
<feature type="region of interest" description="Disordered" evidence="5">
    <location>
        <begin position="1312"/>
        <end position="1361"/>
    </location>
</feature>
<evidence type="ECO:0000256" key="4">
    <source>
        <dbReference type="SAM" id="Coils"/>
    </source>
</evidence>
<dbReference type="PANTHER" id="PTHR10903:SF148">
    <property type="entry name" value="LEUCINE-RICH REPEAT-CONTAINING PROTEIN DDB_G0290503"/>
    <property type="match status" value="1"/>
</dbReference>
<evidence type="ECO:0000313" key="8">
    <source>
        <dbReference type="Proteomes" id="UP001476798"/>
    </source>
</evidence>
<dbReference type="Proteomes" id="UP001476798">
    <property type="component" value="Unassembled WGS sequence"/>
</dbReference>
<dbReference type="SUPFAM" id="SSF52540">
    <property type="entry name" value="P-loop containing nucleoside triphosphate hydrolases"/>
    <property type="match status" value="2"/>
</dbReference>
<keyword evidence="4" id="KW-0175">Coiled coil</keyword>
<evidence type="ECO:0000256" key="1">
    <source>
        <dbReference type="ARBA" id="ARBA00008535"/>
    </source>
</evidence>
<reference evidence="7 8" key="1">
    <citation type="submission" date="2021-06" db="EMBL/GenBank/DDBJ databases">
        <authorList>
            <person name="Palmer J.M."/>
        </authorList>
    </citation>
    <scope>NUCLEOTIDE SEQUENCE [LARGE SCALE GENOMIC DNA]</scope>
    <source>
        <strain evidence="7 8">GA_2019</strain>
        <tissue evidence="7">Muscle</tissue>
    </source>
</reference>
<dbReference type="InterPro" id="IPR045058">
    <property type="entry name" value="GIMA/IAN/Toc"/>
</dbReference>
<feature type="domain" description="AIG1-type G" evidence="6">
    <location>
        <begin position="58"/>
        <end position="263"/>
    </location>
</feature>
<dbReference type="PANTHER" id="PTHR10903">
    <property type="entry name" value="GTPASE, IMAP FAMILY MEMBER-RELATED"/>
    <property type="match status" value="1"/>
</dbReference>
<evidence type="ECO:0000256" key="5">
    <source>
        <dbReference type="SAM" id="MobiDB-lite"/>
    </source>
</evidence>
<evidence type="ECO:0000256" key="3">
    <source>
        <dbReference type="ARBA" id="ARBA00023134"/>
    </source>
</evidence>
<keyword evidence="8" id="KW-1185">Reference proteome</keyword>
<feature type="compositionally biased region" description="Basic and acidic residues" evidence="5">
    <location>
        <begin position="723"/>
        <end position="736"/>
    </location>
</feature>
<keyword evidence="2" id="KW-0547">Nucleotide-binding</keyword>
<comment type="caution">
    <text evidence="7">The sequence shown here is derived from an EMBL/GenBank/DDBJ whole genome shotgun (WGS) entry which is preliminary data.</text>
</comment>
<dbReference type="PROSITE" id="PS51720">
    <property type="entry name" value="G_AIG1"/>
    <property type="match status" value="2"/>
</dbReference>
<feature type="compositionally biased region" description="Basic and acidic residues" evidence="5">
    <location>
        <begin position="1350"/>
        <end position="1361"/>
    </location>
</feature>
<evidence type="ECO:0000256" key="2">
    <source>
        <dbReference type="ARBA" id="ARBA00022741"/>
    </source>
</evidence>
<name>A0ABV0PVA6_9TELE</name>
<dbReference type="Pfam" id="PF04548">
    <property type="entry name" value="AIG1"/>
    <property type="match status" value="3"/>
</dbReference>
<comment type="similarity">
    <text evidence="1">Belongs to the TRAFAC class TrmE-Era-EngA-EngB-Septin-like GTPase superfamily. AIG1/Toc34/Toc159-like paraseptin GTPase family. IAN subfamily.</text>
</comment>